<dbReference type="InterPro" id="IPR021251">
    <property type="entry name" value="DUF2793"/>
</dbReference>
<proteinExistence type="predicted"/>
<name>A0ABV2CZJ0_9SPHN</name>
<dbReference type="EMBL" id="JBEWLY010000010">
    <property type="protein sequence ID" value="MET1755022.1"/>
    <property type="molecule type" value="Genomic_DNA"/>
</dbReference>
<dbReference type="Proteomes" id="UP001548713">
    <property type="component" value="Unassembled WGS sequence"/>
</dbReference>
<accession>A0ABV2CZJ0</accession>
<comment type="caution">
    <text evidence="1">The sequence shown here is derived from an EMBL/GenBank/DDBJ whole genome shotgun (WGS) entry which is preliminary data.</text>
</comment>
<reference evidence="1 2" key="1">
    <citation type="submission" date="2024-07" db="EMBL/GenBank/DDBJ databases">
        <title>Novosphingobium kalidii RD2P27.</title>
        <authorList>
            <person name="Sun J.-Q."/>
        </authorList>
    </citation>
    <scope>NUCLEOTIDE SEQUENCE [LARGE SCALE GENOMIC DNA]</scope>
    <source>
        <strain evidence="1 2">RD2P27</strain>
    </source>
</reference>
<protein>
    <submittedName>
        <fullName evidence="1">DUF2793 domain-containing protein</fullName>
    </submittedName>
</protein>
<dbReference type="Pfam" id="PF10983">
    <property type="entry name" value="DUF2793"/>
    <property type="match status" value="1"/>
</dbReference>
<sequence>MPAPISFDSATTRFSLPLLFAAQAHKEVFHNEALARIDALLHAAILGETNEPSENSNDGDCWLVGATATGAWSGLQGSLAMRQAGQWLFTQPVPGMRIFNRSADQFWVFNEGWQKPATIQEPTGGQVVDSEARAAIGALISVLRASGVIPSV</sequence>
<organism evidence="1 2">
    <name type="scientific">Novosphingobium kalidii</name>
    <dbReference type="NCBI Taxonomy" id="3230299"/>
    <lineage>
        <taxon>Bacteria</taxon>
        <taxon>Pseudomonadati</taxon>
        <taxon>Pseudomonadota</taxon>
        <taxon>Alphaproteobacteria</taxon>
        <taxon>Sphingomonadales</taxon>
        <taxon>Sphingomonadaceae</taxon>
        <taxon>Novosphingobium</taxon>
    </lineage>
</organism>
<gene>
    <name evidence="1" type="ORF">ABVV53_06050</name>
</gene>
<evidence type="ECO:0000313" key="2">
    <source>
        <dbReference type="Proteomes" id="UP001548713"/>
    </source>
</evidence>
<dbReference type="RefSeq" id="WP_353983502.1">
    <property type="nucleotide sequence ID" value="NZ_JBEWLY010000010.1"/>
</dbReference>
<evidence type="ECO:0000313" key="1">
    <source>
        <dbReference type="EMBL" id="MET1755022.1"/>
    </source>
</evidence>
<keyword evidence="2" id="KW-1185">Reference proteome</keyword>